<name>A0A9J6GA31_HAELO</name>
<dbReference type="Proteomes" id="UP000821853">
    <property type="component" value="Chromosome 3"/>
</dbReference>
<reference evidence="1 2" key="1">
    <citation type="journal article" date="2020" name="Cell">
        <title>Large-Scale Comparative Analyses of Tick Genomes Elucidate Their Genetic Diversity and Vector Capacities.</title>
        <authorList>
            <consortium name="Tick Genome and Microbiome Consortium (TIGMIC)"/>
            <person name="Jia N."/>
            <person name="Wang J."/>
            <person name="Shi W."/>
            <person name="Du L."/>
            <person name="Sun Y."/>
            <person name="Zhan W."/>
            <person name="Jiang J.F."/>
            <person name="Wang Q."/>
            <person name="Zhang B."/>
            <person name="Ji P."/>
            <person name="Bell-Sakyi L."/>
            <person name="Cui X.M."/>
            <person name="Yuan T.T."/>
            <person name="Jiang B.G."/>
            <person name="Yang W.F."/>
            <person name="Lam T.T."/>
            <person name="Chang Q.C."/>
            <person name="Ding S.J."/>
            <person name="Wang X.J."/>
            <person name="Zhu J.G."/>
            <person name="Ruan X.D."/>
            <person name="Zhao L."/>
            <person name="Wei J.T."/>
            <person name="Ye R.Z."/>
            <person name="Que T.C."/>
            <person name="Du C.H."/>
            <person name="Zhou Y.H."/>
            <person name="Cheng J.X."/>
            <person name="Dai P.F."/>
            <person name="Guo W.B."/>
            <person name="Han X.H."/>
            <person name="Huang E.J."/>
            <person name="Li L.F."/>
            <person name="Wei W."/>
            <person name="Gao Y.C."/>
            <person name="Liu J.Z."/>
            <person name="Shao H.Z."/>
            <person name="Wang X."/>
            <person name="Wang C.C."/>
            <person name="Yang T.C."/>
            <person name="Huo Q.B."/>
            <person name="Li W."/>
            <person name="Chen H.Y."/>
            <person name="Chen S.E."/>
            <person name="Zhou L.G."/>
            <person name="Ni X.B."/>
            <person name="Tian J.H."/>
            <person name="Sheng Y."/>
            <person name="Liu T."/>
            <person name="Pan Y.S."/>
            <person name="Xia L.Y."/>
            <person name="Li J."/>
            <person name="Zhao F."/>
            <person name="Cao W.C."/>
        </authorList>
    </citation>
    <scope>NUCLEOTIDE SEQUENCE [LARGE SCALE GENOMIC DNA]</scope>
    <source>
        <strain evidence="1">HaeL-2018</strain>
    </source>
</reference>
<sequence>MAAKVMRFNVVCQTVTFRTNASSDAITRQQLEDKNFVKDAIDRDLALMRGIPSTVMYWRAQKHEVFATSRQLRSPKMFLTMSASDVQWDKLIATLYRLQVQDGREMVPIEKLTNMYREKVYIRRSRCGRHVLQPNLQRPPEHLSRK</sequence>
<protein>
    <recommendedName>
        <fullName evidence="3">Helitron helicase-like domain-containing protein</fullName>
    </recommendedName>
</protein>
<keyword evidence="2" id="KW-1185">Reference proteome</keyword>
<dbReference type="OrthoDB" id="6512014at2759"/>
<organism evidence="1 2">
    <name type="scientific">Haemaphysalis longicornis</name>
    <name type="common">Bush tick</name>
    <dbReference type="NCBI Taxonomy" id="44386"/>
    <lineage>
        <taxon>Eukaryota</taxon>
        <taxon>Metazoa</taxon>
        <taxon>Ecdysozoa</taxon>
        <taxon>Arthropoda</taxon>
        <taxon>Chelicerata</taxon>
        <taxon>Arachnida</taxon>
        <taxon>Acari</taxon>
        <taxon>Parasitiformes</taxon>
        <taxon>Ixodida</taxon>
        <taxon>Ixodoidea</taxon>
        <taxon>Ixodidae</taxon>
        <taxon>Haemaphysalinae</taxon>
        <taxon>Haemaphysalis</taxon>
    </lineage>
</organism>
<dbReference type="VEuPathDB" id="VectorBase:HLOH_062357"/>
<proteinExistence type="predicted"/>
<accession>A0A9J6GA31</accession>
<dbReference type="AlphaFoldDB" id="A0A9J6GA31"/>
<evidence type="ECO:0008006" key="3">
    <source>
        <dbReference type="Google" id="ProtNLM"/>
    </source>
</evidence>
<dbReference type="EMBL" id="JABSTR010000005">
    <property type="protein sequence ID" value="KAH9371212.1"/>
    <property type="molecule type" value="Genomic_DNA"/>
</dbReference>
<gene>
    <name evidence="1" type="ORF">HPB48_010889</name>
</gene>
<comment type="caution">
    <text evidence="1">The sequence shown here is derived from an EMBL/GenBank/DDBJ whole genome shotgun (WGS) entry which is preliminary data.</text>
</comment>
<evidence type="ECO:0000313" key="2">
    <source>
        <dbReference type="Proteomes" id="UP000821853"/>
    </source>
</evidence>
<evidence type="ECO:0000313" key="1">
    <source>
        <dbReference type="EMBL" id="KAH9371212.1"/>
    </source>
</evidence>